<accession>A0A660DXI4</accession>
<gene>
    <name evidence="2" type="ORF">MUDAN_MDHGFNIF_02860</name>
</gene>
<dbReference type="RefSeq" id="WP_130847225.1">
    <property type="nucleotide sequence ID" value="NZ_UYIE01000119.1"/>
</dbReference>
<reference evidence="2 3" key="1">
    <citation type="submission" date="2018-11" db="EMBL/GenBank/DDBJ databases">
        <authorList>
            <person name="Wuyts S."/>
        </authorList>
    </citation>
    <scope>NUCLEOTIDE SEQUENCE [LARGE SCALE GENOMIC DNA]</scope>
    <source>
        <strain evidence="2">Lactobacillus mudanjiangensis AMBF249</strain>
    </source>
</reference>
<evidence type="ECO:0000313" key="2">
    <source>
        <dbReference type="EMBL" id="VDG28129.1"/>
    </source>
</evidence>
<dbReference type="AlphaFoldDB" id="A0A660DXI4"/>
<dbReference type="InterPro" id="IPR014729">
    <property type="entry name" value="Rossmann-like_a/b/a_fold"/>
</dbReference>
<keyword evidence="3" id="KW-1185">Reference proteome</keyword>
<sequence>MVQGNVILVGVDNSHRSLFVVEQAAQLAVHLQKTLYLVHVVDTELATNQQIQLNEERLAYHFKRQFDQISKDAGVQHVISTTIFGNPAKRLTNLSTLDNVSLAILGANGRHCINTFPITGHIASWSKKSTTLIRNPITNHVSRVPVNSFILND</sequence>
<feature type="domain" description="UspA" evidence="1">
    <location>
        <begin position="7"/>
        <end position="112"/>
    </location>
</feature>
<protein>
    <submittedName>
        <fullName evidence="2">Universal stress protein [Lactobacillus plantarum subsp. plantarum]</fullName>
    </submittedName>
</protein>
<dbReference type="Proteomes" id="UP000289996">
    <property type="component" value="Unassembled WGS sequence"/>
</dbReference>
<dbReference type="SUPFAM" id="SSF52402">
    <property type="entry name" value="Adenine nucleotide alpha hydrolases-like"/>
    <property type="match status" value="1"/>
</dbReference>
<dbReference type="EMBL" id="UYIG01000090">
    <property type="protein sequence ID" value="VDG28129.1"/>
    <property type="molecule type" value="Genomic_DNA"/>
</dbReference>
<evidence type="ECO:0000259" key="1">
    <source>
        <dbReference type="Pfam" id="PF00582"/>
    </source>
</evidence>
<dbReference type="InterPro" id="IPR006016">
    <property type="entry name" value="UspA"/>
</dbReference>
<name>A0A660DXI4_9LACO</name>
<dbReference type="CDD" id="cd00293">
    <property type="entry name" value="USP-like"/>
    <property type="match status" value="1"/>
</dbReference>
<dbReference type="Gene3D" id="3.40.50.620">
    <property type="entry name" value="HUPs"/>
    <property type="match status" value="1"/>
</dbReference>
<organism evidence="2 3">
    <name type="scientific">Lactiplantibacillus mudanjiangensis</name>
    <dbReference type="NCBI Taxonomy" id="1296538"/>
    <lineage>
        <taxon>Bacteria</taxon>
        <taxon>Bacillati</taxon>
        <taxon>Bacillota</taxon>
        <taxon>Bacilli</taxon>
        <taxon>Lactobacillales</taxon>
        <taxon>Lactobacillaceae</taxon>
        <taxon>Lactiplantibacillus</taxon>
    </lineage>
</organism>
<proteinExistence type="predicted"/>
<dbReference type="Pfam" id="PF00582">
    <property type="entry name" value="Usp"/>
    <property type="match status" value="1"/>
</dbReference>
<evidence type="ECO:0000313" key="3">
    <source>
        <dbReference type="Proteomes" id="UP000289996"/>
    </source>
</evidence>
<dbReference type="OrthoDB" id="2322712at2"/>